<dbReference type="Pfam" id="PF03765">
    <property type="entry name" value="CRAL_TRIO_N"/>
    <property type="match status" value="1"/>
</dbReference>
<dbReference type="AlphaFoldDB" id="A0A177WRD1"/>
<sequence>MNGDLASNMKTSVPILTLSAEACPPVPEGYPYNGLTDEQRQLVDRLAKHAPTLFDTNGTPEQQAKEAKWTNAVCLIRYLKATKWDYDLAVTRLSATLAWRREYKPDEITADEVAPEAQTGKEYLCGFDKLGRPIIYLVPSRENTKTYDRQLRFVAYNIEKAILAMPYGVQSICMVVDYENISMSTAPPLSVTRRFLQILGDHYPEHLGTSFIINPSWYLSVLFRIITPFMDPVTRSKLHMCNLKALIAQERSGKDASNTAAAGKPTEGTGGWTDIRHYISKDNLVSEYGGEYNFEWNFETYWSALSSLKPGNVDTH</sequence>
<dbReference type="FunFam" id="3.40.525.10:FF:000020">
    <property type="entry name" value="Chromosome 15, whole genome shotgun sequence"/>
    <property type="match status" value="1"/>
</dbReference>
<dbReference type="CDD" id="cd00170">
    <property type="entry name" value="SEC14"/>
    <property type="match status" value="1"/>
</dbReference>
<organism evidence="2 3">
    <name type="scientific">Batrachochytrium dendrobatidis (strain JEL423)</name>
    <dbReference type="NCBI Taxonomy" id="403673"/>
    <lineage>
        <taxon>Eukaryota</taxon>
        <taxon>Fungi</taxon>
        <taxon>Fungi incertae sedis</taxon>
        <taxon>Chytridiomycota</taxon>
        <taxon>Chytridiomycota incertae sedis</taxon>
        <taxon>Chytridiomycetes</taxon>
        <taxon>Rhizophydiales</taxon>
        <taxon>Rhizophydiales incertae sedis</taxon>
        <taxon>Batrachochytrium</taxon>
    </lineage>
</organism>
<dbReference type="GO" id="GO:0008526">
    <property type="term" value="F:phosphatidylinositol transfer activity"/>
    <property type="evidence" value="ECO:0007669"/>
    <property type="project" value="TreeGrafter"/>
</dbReference>
<evidence type="ECO:0000259" key="1">
    <source>
        <dbReference type="PROSITE" id="PS50191"/>
    </source>
</evidence>
<dbReference type="STRING" id="403673.A0A177WRD1"/>
<dbReference type="SUPFAM" id="SSF52087">
    <property type="entry name" value="CRAL/TRIO domain"/>
    <property type="match status" value="1"/>
</dbReference>
<protein>
    <recommendedName>
        <fullName evidence="1">CRAL-TRIO domain-containing protein</fullName>
    </recommendedName>
</protein>
<dbReference type="PANTHER" id="PTHR45824:SF29">
    <property type="entry name" value="GH16843P"/>
    <property type="match status" value="1"/>
</dbReference>
<reference evidence="2 3" key="2">
    <citation type="submission" date="2016-05" db="EMBL/GenBank/DDBJ databases">
        <title>Lineage-specific infection strategies underlie the spectrum of fungal disease in amphibians.</title>
        <authorList>
            <person name="Cuomo C.A."/>
            <person name="Farrer R.A."/>
            <person name="James T."/>
            <person name="Longcore J."/>
            <person name="Birren B."/>
        </authorList>
    </citation>
    <scope>NUCLEOTIDE SEQUENCE [LARGE SCALE GENOMIC DNA]</scope>
    <source>
        <strain evidence="2 3">JEL423</strain>
    </source>
</reference>
<dbReference type="Proteomes" id="UP000077115">
    <property type="component" value="Unassembled WGS sequence"/>
</dbReference>
<dbReference type="InterPro" id="IPR052578">
    <property type="entry name" value="PI_Transfer_CRAL-TRIO"/>
</dbReference>
<reference evidence="2 3" key="1">
    <citation type="submission" date="2006-10" db="EMBL/GenBank/DDBJ databases">
        <title>The Genome Sequence of Batrachochytrium dendrobatidis JEL423.</title>
        <authorList>
            <consortium name="The Broad Institute Genome Sequencing Platform"/>
            <person name="Birren B."/>
            <person name="Lander E."/>
            <person name="Galagan J."/>
            <person name="Cuomo C."/>
            <person name="Devon K."/>
            <person name="Jaffe D."/>
            <person name="Butler J."/>
            <person name="Alvarez P."/>
            <person name="Gnerre S."/>
            <person name="Grabherr M."/>
            <person name="Kleber M."/>
            <person name="Mauceli E."/>
            <person name="Brockman W."/>
            <person name="Young S."/>
            <person name="LaButti K."/>
            <person name="Sykes S."/>
            <person name="DeCaprio D."/>
            <person name="Crawford M."/>
            <person name="Koehrsen M."/>
            <person name="Engels R."/>
            <person name="Montgomery P."/>
            <person name="Pearson M."/>
            <person name="Howarth C."/>
            <person name="Larson L."/>
            <person name="White J."/>
            <person name="O'Leary S."/>
            <person name="Kodira C."/>
            <person name="Zeng Q."/>
            <person name="Yandava C."/>
            <person name="Alvarado L."/>
            <person name="Longcore J."/>
            <person name="James T."/>
        </authorList>
    </citation>
    <scope>NUCLEOTIDE SEQUENCE [LARGE SCALE GENOMIC DNA]</scope>
    <source>
        <strain evidence="2 3">JEL423</strain>
    </source>
</reference>
<dbReference type="SMART" id="SM00516">
    <property type="entry name" value="SEC14"/>
    <property type="match status" value="1"/>
</dbReference>
<gene>
    <name evidence="2" type="ORF">BDEG_26109</name>
</gene>
<dbReference type="Gene3D" id="3.40.525.10">
    <property type="entry name" value="CRAL-TRIO lipid binding domain"/>
    <property type="match status" value="1"/>
</dbReference>
<dbReference type="PROSITE" id="PS50191">
    <property type="entry name" value="CRAL_TRIO"/>
    <property type="match status" value="1"/>
</dbReference>
<dbReference type="OrthoDB" id="75724at2759"/>
<feature type="domain" description="CRAL-TRIO" evidence="1">
    <location>
        <begin position="112"/>
        <end position="296"/>
    </location>
</feature>
<dbReference type="Pfam" id="PF00650">
    <property type="entry name" value="CRAL_TRIO"/>
    <property type="match status" value="1"/>
</dbReference>
<dbReference type="InterPro" id="IPR001251">
    <property type="entry name" value="CRAL-TRIO_dom"/>
</dbReference>
<evidence type="ECO:0000313" key="3">
    <source>
        <dbReference type="Proteomes" id="UP000077115"/>
    </source>
</evidence>
<name>A0A177WRD1_BATDL</name>
<evidence type="ECO:0000313" key="2">
    <source>
        <dbReference type="EMBL" id="OAJ42687.1"/>
    </source>
</evidence>
<proteinExistence type="predicted"/>
<dbReference type="VEuPathDB" id="FungiDB:BDEG_26109"/>
<accession>A0A177WRD1</accession>
<dbReference type="SUPFAM" id="SSF46938">
    <property type="entry name" value="CRAL/TRIO N-terminal domain"/>
    <property type="match status" value="1"/>
</dbReference>
<dbReference type="PANTHER" id="PTHR45824">
    <property type="entry name" value="GH16843P"/>
    <property type="match status" value="1"/>
</dbReference>
<dbReference type="EMBL" id="DS022308">
    <property type="protein sequence ID" value="OAJ42687.1"/>
    <property type="molecule type" value="Genomic_DNA"/>
</dbReference>
<dbReference type="eggNOG" id="KOG1470">
    <property type="taxonomic scope" value="Eukaryota"/>
</dbReference>
<dbReference type="InterPro" id="IPR036865">
    <property type="entry name" value="CRAL-TRIO_dom_sf"/>
</dbReference>
<dbReference type="InterPro" id="IPR036273">
    <property type="entry name" value="CRAL/TRIO_N_dom_sf"/>
</dbReference>
<dbReference type="InterPro" id="IPR011074">
    <property type="entry name" value="CRAL/TRIO_N_dom"/>
</dbReference>